<evidence type="ECO:0000313" key="1">
    <source>
        <dbReference type="EMBL" id="MFD1251110.1"/>
    </source>
</evidence>
<comment type="caution">
    <text evidence="1">The sequence shown here is derived from an EMBL/GenBank/DDBJ whole genome shotgun (WGS) entry which is preliminary data.</text>
</comment>
<proteinExistence type="predicted"/>
<dbReference type="InterPro" id="IPR008990">
    <property type="entry name" value="Elect_transpt_acc-like_dom_sf"/>
</dbReference>
<reference evidence="2" key="1">
    <citation type="journal article" date="2019" name="Int. J. Syst. Evol. Microbiol.">
        <title>The Global Catalogue of Microorganisms (GCM) 10K type strain sequencing project: providing services to taxonomists for standard genome sequencing and annotation.</title>
        <authorList>
            <consortium name="The Broad Institute Genomics Platform"/>
            <consortium name="The Broad Institute Genome Sequencing Center for Infectious Disease"/>
            <person name="Wu L."/>
            <person name="Ma J."/>
        </authorList>
    </citation>
    <scope>NUCLEOTIDE SEQUENCE [LARGE SCALE GENOMIC DNA]</scope>
    <source>
        <strain evidence="2">CCUG 52478</strain>
    </source>
</reference>
<dbReference type="RefSeq" id="WP_367918155.1">
    <property type="nucleotide sequence ID" value="NZ_BAABAC010000007.1"/>
</dbReference>
<keyword evidence="2" id="KW-1185">Reference proteome</keyword>
<dbReference type="EMBL" id="JBHTLX010000033">
    <property type="protein sequence ID" value="MFD1251110.1"/>
    <property type="molecule type" value="Genomic_DNA"/>
</dbReference>
<evidence type="ECO:0000313" key="2">
    <source>
        <dbReference type="Proteomes" id="UP001597229"/>
    </source>
</evidence>
<sequence>MTEGDASTWNDDELVFAEPWQGRAAALARAWVDAAEAGAFRSGLSATLAEDPTARYFESMVGALEAAALGSGRVAADQLDRARLTAATYAVTDPEHGAIEVLSLLVDEGNRVWAVPLFGLVDWRRVHHLEAYWGSAPSSSVAGIRAFDREERPLADVPVERAKLERLLSDVLFPPRL</sequence>
<protein>
    <submittedName>
        <fullName evidence="1">Uncharacterized protein</fullName>
    </submittedName>
</protein>
<dbReference type="Proteomes" id="UP001597229">
    <property type="component" value="Unassembled WGS sequence"/>
</dbReference>
<accession>A0ABW3W7J2</accession>
<organism evidence="1 2">
    <name type="scientific">Nocardioides ginsengisoli</name>
    <dbReference type="NCBI Taxonomy" id="363868"/>
    <lineage>
        <taxon>Bacteria</taxon>
        <taxon>Bacillati</taxon>
        <taxon>Actinomycetota</taxon>
        <taxon>Actinomycetes</taxon>
        <taxon>Propionibacteriales</taxon>
        <taxon>Nocardioidaceae</taxon>
        <taxon>Nocardioides</taxon>
    </lineage>
</organism>
<dbReference type="SUPFAM" id="SSF50090">
    <property type="entry name" value="Electron transport accessory proteins"/>
    <property type="match status" value="1"/>
</dbReference>
<dbReference type="InterPro" id="IPR042262">
    <property type="entry name" value="CN_hydtase_beta_C"/>
</dbReference>
<dbReference type="Gene3D" id="1.10.472.20">
    <property type="entry name" value="Nitrile hydratase, beta subunit"/>
    <property type="match status" value="1"/>
</dbReference>
<gene>
    <name evidence="1" type="ORF">ACFQ3F_25185</name>
</gene>
<name>A0ABW3W7J2_9ACTN</name>